<proteinExistence type="predicted"/>
<dbReference type="EMBL" id="JBJQND010000011">
    <property type="protein sequence ID" value="KAL3861197.1"/>
    <property type="molecule type" value="Genomic_DNA"/>
</dbReference>
<keyword evidence="1" id="KW-0175">Coiled coil</keyword>
<reference evidence="2 3" key="1">
    <citation type="submission" date="2024-11" db="EMBL/GenBank/DDBJ databases">
        <title>Chromosome-level genome assembly of the freshwater bivalve Anodonta woodiana.</title>
        <authorList>
            <person name="Chen X."/>
        </authorList>
    </citation>
    <scope>NUCLEOTIDE SEQUENCE [LARGE SCALE GENOMIC DNA]</scope>
    <source>
        <strain evidence="2">MN2024</strain>
        <tissue evidence="2">Gills</tissue>
    </source>
</reference>
<name>A0ABD3VHZ7_SINWO</name>
<dbReference type="Gene3D" id="3.40.50.300">
    <property type="entry name" value="P-loop containing nucleotide triphosphate hydrolases"/>
    <property type="match status" value="1"/>
</dbReference>
<gene>
    <name evidence="2" type="ORF">ACJMK2_007249</name>
</gene>
<dbReference type="AlphaFoldDB" id="A0ABD3VHZ7"/>
<comment type="caution">
    <text evidence="2">The sequence shown here is derived from an EMBL/GenBank/DDBJ whole genome shotgun (WGS) entry which is preliminary data.</text>
</comment>
<feature type="coiled-coil region" evidence="1">
    <location>
        <begin position="141"/>
        <end position="172"/>
    </location>
</feature>
<sequence>MQSNIIDCQVAQRTRKDGKKIVVLGTPGLMDTKLDPGRIIEDLFCAFFGEDIYKYVIVVFKHKASMRKSTIDDCLSALPAEFVTKLLKYGGNKIAIEKRIIDKNDGGYYSDKKFKEAEKAFRKRIPNIQQESLEDEYQEKAKRFEEVQIILEKKLQEEKDKLMQEKAIKKTKEDFYRKMEKINNKIIRDLRDNIIQKRSKAREEVPKSETFGEMAMKIVKEGAGLAICIVTGNIEKALETIEGLIFRK</sequence>
<protein>
    <recommendedName>
        <fullName evidence="4">AIG1-type G domain-containing protein</fullName>
    </recommendedName>
</protein>
<evidence type="ECO:0000256" key="1">
    <source>
        <dbReference type="SAM" id="Coils"/>
    </source>
</evidence>
<dbReference type="Proteomes" id="UP001634394">
    <property type="component" value="Unassembled WGS sequence"/>
</dbReference>
<evidence type="ECO:0000313" key="3">
    <source>
        <dbReference type="Proteomes" id="UP001634394"/>
    </source>
</evidence>
<evidence type="ECO:0000313" key="2">
    <source>
        <dbReference type="EMBL" id="KAL3861197.1"/>
    </source>
</evidence>
<accession>A0ABD3VHZ7</accession>
<evidence type="ECO:0008006" key="4">
    <source>
        <dbReference type="Google" id="ProtNLM"/>
    </source>
</evidence>
<dbReference type="InterPro" id="IPR027417">
    <property type="entry name" value="P-loop_NTPase"/>
</dbReference>
<keyword evidence="3" id="KW-1185">Reference proteome</keyword>
<organism evidence="2 3">
    <name type="scientific">Sinanodonta woodiana</name>
    <name type="common">Chinese pond mussel</name>
    <name type="synonym">Anodonta woodiana</name>
    <dbReference type="NCBI Taxonomy" id="1069815"/>
    <lineage>
        <taxon>Eukaryota</taxon>
        <taxon>Metazoa</taxon>
        <taxon>Spiralia</taxon>
        <taxon>Lophotrochozoa</taxon>
        <taxon>Mollusca</taxon>
        <taxon>Bivalvia</taxon>
        <taxon>Autobranchia</taxon>
        <taxon>Heteroconchia</taxon>
        <taxon>Palaeoheterodonta</taxon>
        <taxon>Unionida</taxon>
        <taxon>Unionoidea</taxon>
        <taxon>Unionidae</taxon>
        <taxon>Unioninae</taxon>
        <taxon>Sinanodonta</taxon>
    </lineage>
</organism>